<accession>A0ABX1J7E3</accession>
<dbReference type="RefSeq" id="WP_168518704.1">
    <property type="nucleotide sequence ID" value="NZ_JAAXLS010000016.1"/>
</dbReference>
<feature type="compositionally biased region" description="Polar residues" evidence="1">
    <location>
        <begin position="83"/>
        <end position="94"/>
    </location>
</feature>
<comment type="caution">
    <text evidence="2">The sequence shown here is derived from an EMBL/GenBank/DDBJ whole genome shotgun (WGS) entry which is preliminary data.</text>
</comment>
<gene>
    <name evidence="2" type="ORF">HFP15_22625</name>
</gene>
<proteinExistence type="predicted"/>
<keyword evidence="3" id="KW-1185">Reference proteome</keyword>
<feature type="region of interest" description="Disordered" evidence="1">
    <location>
        <begin position="53"/>
        <end position="94"/>
    </location>
</feature>
<protein>
    <submittedName>
        <fullName evidence="2">Uncharacterized protein</fullName>
    </submittedName>
</protein>
<dbReference type="Proteomes" id="UP000715441">
    <property type="component" value="Unassembled WGS sequence"/>
</dbReference>
<reference evidence="2 3" key="1">
    <citation type="submission" date="2020-04" db="EMBL/GenBank/DDBJ databases">
        <title>Novel species.</title>
        <authorList>
            <person name="Teo W.F.A."/>
            <person name="Lipun K."/>
            <person name="Srisuk N."/>
            <person name="Duangmal K."/>
        </authorList>
    </citation>
    <scope>NUCLEOTIDE SEQUENCE [LARGE SCALE GENOMIC DNA]</scope>
    <source>
        <strain evidence="2 3">K13G38</strain>
    </source>
</reference>
<organism evidence="2 3">
    <name type="scientific">Amycolatopsis acididurans</name>
    <dbReference type="NCBI Taxonomy" id="2724524"/>
    <lineage>
        <taxon>Bacteria</taxon>
        <taxon>Bacillati</taxon>
        <taxon>Actinomycetota</taxon>
        <taxon>Actinomycetes</taxon>
        <taxon>Pseudonocardiales</taxon>
        <taxon>Pseudonocardiaceae</taxon>
        <taxon>Amycolatopsis</taxon>
    </lineage>
</organism>
<dbReference type="EMBL" id="JAAXLS010000016">
    <property type="protein sequence ID" value="NKQ55678.1"/>
    <property type="molecule type" value="Genomic_DNA"/>
</dbReference>
<evidence type="ECO:0000256" key="1">
    <source>
        <dbReference type="SAM" id="MobiDB-lite"/>
    </source>
</evidence>
<sequence length="94" mass="10394">MQLRGHVEIDDDVVRLDPMHSTATEHADDAERVAAHRRVVRWYAAAADAASRARAGDWAGQVTPLRPERREWGAPGTWPGASRCTQPSFSEDGM</sequence>
<evidence type="ECO:0000313" key="3">
    <source>
        <dbReference type="Proteomes" id="UP000715441"/>
    </source>
</evidence>
<name>A0ABX1J7E3_9PSEU</name>
<evidence type="ECO:0000313" key="2">
    <source>
        <dbReference type="EMBL" id="NKQ55678.1"/>
    </source>
</evidence>